<dbReference type="KEGG" id="ago:AGOS_AFL165W"/>
<dbReference type="EMBL" id="AE016819">
    <property type="protein sequence ID" value="AAS53209.1"/>
    <property type="molecule type" value="Genomic_DNA"/>
</dbReference>
<feature type="region of interest" description="Disordered" evidence="7">
    <location>
        <begin position="1"/>
        <end position="28"/>
    </location>
</feature>
<dbReference type="GO" id="GO:0005758">
    <property type="term" value="C:mitochondrial intermembrane space"/>
    <property type="evidence" value="ECO:0000318"/>
    <property type="project" value="GO_Central"/>
</dbReference>
<protein>
    <recommendedName>
        <fullName evidence="3">Cx9C motif-containing protein 4, mitochondrial</fullName>
    </recommendedName>
</protein>
<sequence length="94" mass="10560">MYSGTTTWYRPTDRTQNMDNRRRSAEGQPPCKAQACAIQACLKRTGYEEGRCAAAVEALYTCCAQFYEREGRDARSVCCPAPDVVAARRQEVDK</sequence>
<gene>
    <name evidence="8" type="ORF">AGOS_AFL165W</name>
</gene>
<comment type="similarity">
    <text evidence="2">Belongs to the CMC4 family.</text>
</comment>
<reference evidence="9" key="2">
    <citation type="journal article" date="2013" name="G3 (Bethesda)">
        <title>Genomes of Ashbya fungi isolated from insects reveal four mating-type loci, numerous translocations, lack of transposons, and distinct gene duplications.</title>
        <authorList>
            <person name="Dietrich F.S."/>
            <person name="Voegeli S."/>
            <person name="Kuo S."/>
            <person name="Philippsen P."/>
        </authorList>
    </citation>
    <scope>GENOME REANNOTATION</scope>
    <source>
        <strain evidence="9">ATCC 10895 / CBS 109.51 / FGSC 9923 / NRRL Y-1056</strain>
    </source>
</reference>
<dbReference type="InterPro" id="IPR009069">
    <property type="entry name" value="Cys_alpha_HP_mot_SF"/>
</dbReference>
<evidence type="ECO:0000256" key="4">
    <source>
        <dbReference type="ARBA" id="ARBA00023128"/>
    </source>
</evidence>
<evidence type="ECO:0000256" key="2">
    <source>
        <dbReference type="ARBA" id="ARBA00009858"/>
    </source>
</evidence>
<reference evidence="8 9" key="1">
    <citation type="journal article" date="2004" name="Science">
        <title>The Ashbya gossypii genome as a tool for mapping the ancient Saccharomyces cerevisiae genome.</title>
        <authorList>
            <person name="Dietrich F.S."/>
            <person name="Voegeli S."/>
            <person name="Brachat S."/>
            <person name="Lerch A."/>
            <person name="Gates K."/>
            <person name="Steiner S."/>
            <person name="Mohr C."/>
            <person name="Pohlmann R."/>
            <person name="Luedi P."/>
            <person name="Choi S."/>
            <person name="Wing R.A."/>
            <person name="Flavier A."/>
            <person name="Gaffney T.D."/>
            <person name="Philippsen P."/>
        </authorList>
    </citation>
    <scope>NUCLEOTIDE SEQUENCE [LARGE SCALE GENOMIC DNA]</scope>
    <source>
        <strain evidence="9">ATCC 10895 / CBS 109.51 / FGSC 9923 / NRRL Y-1056</strain>
    </source>
</reference>
<dbReference type="Proteomes" id="UP000000591">
    <property type="component" value="Chromosome VI"/>
</dbReference>
<dbReference type="PROSITE" id="PS51808">
    <property type="entry name" value="CHCH"/>
    <property type="match status" value="1"/>
</dbReference>
<evidence type="ECO:0000256" key="5">
    <source>
        <dbReference type="ARBA" id="ARBA00023157"/>
    </source>
</evidence>
<feature type="disulfide bond" evidence="6">
    <location>
        <begin position="41"/>
        <end position="52"/>
    </location>
</feature>
<dbReference type="Gene3D" id="1.10.287.1130">
    <property type="entry name" value="CytochromE C oxidase copper chaperone"/>
    <property type="match status" value="1"/>
</dbReference>
<evidence type="ECO:0000313" key="9">
    <source>
        <dbReference type="Proteomes" id="UP000000591"/>
    </source>
</evidence>
<keyword evidence="4" id="KW-0496">Mitochondrion</keyword>
<keyword evidence="9" id="KW-1185">Reference proteome</keyword>
<name>Q755I8_EREGS</name>
<dbReference type="PANTHER" id="PTHR15590">
    <property type="entry name" value="CX9C MOTIF-CONTAINING PROTEIN 4"/>
    <property type="match status" value="1"/>
</dbReference>
<dbReference type="PANTHER" id="PTHR15590:SF0">
    <property type="entry name" value="CX9C MOTIF-CONTAINING PROTEIN 4"/>
    <property type="match status" value="1"/>
</dbReference>
<dbReference type="RefSeq" id="NP_985385.1">
    <property type="nucleotide sequence ID" value="NM_210739.1"/>
</dbReference>
<dbReference type="HOGENOM" id="CLU_177210_0_0_1"/>
<dbReference type="AlphaFoldDB" id="Q755I8"/>
<evidence type="ECO:0000313" key="8">
    <source>
        <dbReference type="EMBL" id="AAS53209.1"/>
    </source>
</evidence>
<feature type="disulfide bond" evidence="6">
    <location>
        <begin position="63"/>
        <end position="79"/>
    </location>
</feature>
<feature type="disulfide bond" evidence="6">
    <location>
        <begin position="31"/>
        <end position="62"/>
    </location>
</feature>
<evidence type="ECO:0000256" key="7">
    <source>
        <dbReference type="SAM" id="MobiDB-lite"/>
    </source>
</evidence>
<evidence type="ECO:0000256" key="6">
    <source>
        <dbReference type="PIRSR" id="PIRSR627179-50"/>
    </source>
</evidence>
<keyword evidence="5 6" id="KW-1015">Disulfide bond</keyword>
<dbReference type="SUPFAM" id="SSF47072">
    <property type="entry name" value="Cysteine alpha-hairpin motif"/>
    <property type="match status" value="1"/>
</dbReference>
<dbReference type="InterPro" id="IPR027179">
    <property type="entry name" value="CMC4"/>
</dbReference>
<dbReference type="eggNOG" id="ENOG502S7M4">
    <property type="taxonomic scope" value="Eukaryota"/>
</dbReference>
<dbReference type="OrthoDB" id="13601at2759"/>
<proteinExistence type="inferred from homology"/>
<feature type="compositionally biased region" description="Polar residues" evidence="7">
    <location>
        <begin position="1"/>
        <end position="18"/>
    </location>
</feature>
<accession>Q755I8</accession>
<evidence type="ECO:0000256" key="1">
    <source>
        <dbReference type="ARBA" id="ARBA00004569"/>
    </source>
</evidence>
<dbReference type="FunCoup" id="Q755I8">
    <property type="interactions" value="100"/>
</dbReference>
<evidence type="ECO:0000256" key="3">
    <source>
        <dbReference type="ARBA" id="ARBA00019406"/>
    </source>
</evidence>
<dbReference type="STRING" id="284811.Q755I8"/>
<dbReference type="Pfam" id="PF08991">
    <property type="entry name" value="CMC4"/>
    <property type="match status" value="1"/>
</dbReference>
<comment type="subcellular location">
    <subcellularLocation>
        <location evidence="1">Mitochondrion intermembrane space</location>
    </subcellularLocation>
</comment>
<dbReference type="GeneID" id="4621610"/>
<dbReference type="InParanoid" id="Q755I8"/>
<organism evidence="8 9">
    <name type="scientific">Eremothecium gossypii (strain ATCC 10895 / CBS 109.51 / FGSC 9923 / NRRL Y-1056)</name>
    <name type="common">Yeast</name>
    <name type="synonym">Ashbya gossypii</name>
    <dbReference type="NCBI Taxonomy" id="284811"/>
    <lineage>
        <taxon>Eukaryota</taxon>
        <taxon>Fungi</taxon>
        <taxon>Dikarya</taxon>
        <taxon>Ascomycota</taxon>
        <taxon>Saccharomycotina</taxon>
        <taxon>Saccharomycetes</taxon>
        <taxon>Saccharomycetales</taxon>
        <taxon>Saccharomycetaceae</taxon>
        <taxon>Eremothecium</taxon>
    </lineage>
</organism>